<evidence type="ECO:0000256" key="1">
    <source>
        <dbReference type="ARBA" id="ARBA00004651"/>
    </source>
</evidence>
<evidence type="ECO:0000256" key="4">
    <source>
        <dbReference type="ARBA" id="ARBA00022989"/>
    </source>
</evidence>
<dbReference type="Pfam" id="PF13396">
    <property type="entry name" value="PLDc_N"/>
    <property type="match status" value="1"/>
</dbReference>
<organism evidence="8 9">
    <name type="scientific">Agarivorans aestuarii</name>
    <dbReference type="NCBI Taxonomy" id="1563703"/>
    <lineage>
        <taxon>Bacteria</taxon>
        <taxon>Pseudomonadati</taxon>
        <taxon>Pseudomonadota</taxon>
        <taxon>Gammaproteobacteria</taxon>
        <taxon>Alteromonadales</taxon>
        <taxon>Alteromonadaceae</taxon>
        <taxon>Agarivorans</taxon>
    </lineage>
</organism>
<evidence type="ECO:0000313" key="9">
    <source>
        <dbReference type="Proteomes" id="UP001310248"/>
    </source>
</evidence>
<dbReference type="RefSeq" id="WP_163134648.1">
    <property type="nucleotide sequence ID" value="NZ_JAYDYW010000015.1"/>
</dbReference>
<evidence type="ECO:0000256" key="5">
    <source>
        <dbReference type="ARBA" id="ARBA00023136"/>
    </source>
</evidence>
<evidence type="ECO:0000259" key="7">
    <source>
        <dbReference type="Pfam" id="PF13396"/>
    </source>
</evidence>
<feature type="transmembrane region" description="Helical" evidence="6">
    <location>
        <begin position="32"/>
        <end position="50"/>
    </location>
</feature>
<keyword evidence="3 6" id="KW-0812">Transmembrane</keyword>
<feature type="domain" description="Cardiolipin synthase N-terminal" evidence="7">
    <location>
        <begin position="13"/>
        <end position="52"/>
    </location>
</feature>
<evidence type="ECO:0000256" key="6">
    <source>
        <dbReference type="SAM" id="Phobius"/>
    </source>
</evidence>
<evidence type="ECO:0000256" key="2">
    <source>
        <dbReference type="ARBA" id="ARBA00022475"/>
    </source>
</evidence>
<dbReference type="EMBL" id="JAYDYW010000015">
    <property type="protein sequence ID" value="MEE1675704.1"/>
    <property type="molecule type" value="Genomic_DNA"/>
</dbReference>
<dbReference type="Proteomes" id="UP001310248">
    <property type="component" value="Unassembled WGS sequence"/>
</dbReference>
<gene>
    <name evidence="8" type="ORF">SNR37_001030</name>
</gene>
<comment type="subcellular location">
    <subcellularLocation>
        <location evidence="1">Cell membrane</location>
        <topology evidence="1">Multi-pass membrane protein</topology>
    </subcellularLocation>
</comment>
<evidence type="ECO:0000256" key="3">
    <source>
        <dbReference type="ARBA" id="ARBA00022692"/>
    </source>
</evidence>
<accession>A0ABU7G8I0</accession>
<dbReference type="InterPro" id="IPR027379">
    <property type="entry name" value="CLS_N"/>
</dbReference>
<proteinExistence type="predicted"/>
<name>A0ABU7G8I0_9ALTE</name>
<keyword evidence="5 6" id="KW-0472">Membrane</keyword>
<sequence>MSLLLAISILVCDVFAIVKILKSSAEVGRKYLWVFLICLLPLVGFLLWLVKGPKD</sequence>
<keyword evidence="4 6" id="KW-1133">Transmembrane helix</keyword>
<keyword evidence="9" id="KW-1185">Reference proteome</keyword>
<comment type="caution">
    <text evidence="8">The sequence shown here is derived from an EMBL/GenBank/DDBJ whole genome shotgun (WGS) entry which is preliminary data.</text>
</comment>
<protein>
    <submittedName>
        <fullName evidence="8">PLDc N-terminal domain-containing protein</fullName>
    </submittedName>
</protein>
<keyword evidence="2" id="KW-1003">Cell membrane</keyword>
<evidence type="ECO:0000313" key="8">
    <source>
        <dbReference type="EMBL" id="MEE1675704.1"/>
    </source>
</evidence>
<reference evidence="9" key="1">
    <citation type="submission" date="2023-07" db="EMBL/GenBank/DDBJ databases">
        <title>Draft genome sequence of Agarivorans aestuarii strain ZMCS4, a CAZymes producing bacteria isolated from the marine brown algae Clodostephus spongiosus.</title>
        <authorList>
            <person name="Lorente B."/>
            <person name="Cabral C."/>
            <person name="Frias J."/>
            <person name="Faria J."/>
            <person name="Toubarro D."/>
        </authorList>
    </citation>
    <scope>NUCLEOTIDE SEQUENCE [LARGE SCALE GENOMIC DNA]</scope>
    <source>
        <strain evidence="9">ZMCS4</strain>
    </source>
</reference>